<evidence type="ECO:0000313" key="3">
    <source>
        <dbReference type="EMBL" id="PVY38786.1"/>
    </source>
</evidence>
<sequence length="565" mass="62298">MKAISLTACTVFAAAAFAAAPPAGTRLFNGGRVEPVGMSLIETSPEHLNFCFAHRFPDGTIYLNHSSGIHTVTERACRDWSPDDGKTWRKTVPEFGGFNAYLSKDGRKCNISCWDDKVSDRHTIKRVILAPDGRSVTAESFELALPFRSTFRLHRDVLRLRDGRLLLTGYGRKENAPKFFSFVIESKDDGKSWSYLSTILEDPAARMPEGPNECAVVELSGGELLAYVRVGGVSPLLQLRSGDGGRSWSAPVEIAPFSVAPSAKVLADGTLAVITGRPKLYLLLDFTGTGRSYQRCTLYGGSGSSYASILETEPNRLLVIYDESDFGSWRNPALFSRIVAMTLDVVRDDASRRPETDDPEAAKYELYYSPASGLLPEDRRTFLPANYRPRGQTGSEAYYEISRIAERPHPVLRLVHRGMDAPQKFAHFHAPLPPDAGKLSAGFEFRLGDAAEKRPQFAIRFCFEGERELPNRYGWIGFGTEKLVYRSAGKLKAIPFAAGTSFHAFTLEADRASGTYRLFRKGEKQPLFTAELTADRAVSPGFTWGDGSGDVFGAADLSYLGFNSR</sequence>
<organism evidence="3 4">
    <name type="scientific">Victivallis vadensis</name>
    <dbReference type="NCBI Taxonomy" id="172901"/>
    <lineage>
        <taxon>Bacteria</taxon>
        <taxon>Pseudomonadati</taxon>
        <taxon>Lentisphaerota</taxon>
        <taxon>Lentisphaeria</taxon>
        <taxon>Victivallales</taxon>
        <taxon>Victivallaceae</taxon>
        <taxon>Victivallis</taxon>
    </lineage>
</organism>
<dbReference type="InterPro" id="IPR011040">
    <property type="entry name" value="Sialidase"/>
</dbReference>
<dbReference type="AlphaFoldDB" id="A0A2U1AQW0"/>
<dbReference type="OrthoDB" id="2524392at2"/>
<dbReference type="SUPFAM" id="SSF50939">
    <property type="entry name" value="Sialidases"/>
    <property type="match status" value="1"/>
</dbReference>
<dbReference type="RefSeq" id="WP_116884901.1">
    <property type="nucleotide sequence ID" value="NZ_CABMMC010000132.1"/>
</dbReference>
<comment type="caution">
    <text evidence="3">The sequence shown here is derived from an EMBL/GenBank/DDBJ whole genome shotgun (WGS) entry which is preliminary data.</text>
</comment>
<feature type="domain" description="Sialidase" evidence="2">
    <location>
        <begin position="155"/>
        <end position="313"/>
    </location>
</feature>
<dbReference type="GeneID" id="78296190"/>
<dbReference type="CDD" id="cd15482">
    <property type="entry name" value="Sialidase_non-viral"/>
    <property type="match status" value="1"/>
</dbReference>
<keyword evidence="1" id="KW-0732">Signal</keyword>
<evidence type="ECO:0000313" key="4">
    <source>
        <dbReference type="Proteomes" id="UP000245959"/>
    </source>
</evidence>
<evidence type="ECO:0000259" key="2">
    <source>
        <dbReference type="Pfam" id="PF13088"/>
    </source>
</evidence>
<gene>
    <name evidence="3" type="ORF">C8D82_12422</name>
</gene>
<name>A0A2U1AQW0_9BACT</name>
<dbReference type="Gene3D" id="2.120.10.10">
    <property type="match status" value="1"/>
</dbReference>
<protein>
    <submittedName>
        <fullName evidence="3">BNR repeat protein</fullName>
    </submittedName>
</protein>
<dbReference type="InterPro" id="IPR036278">
    <property type="entry name" value="Sialidase_sf"/>
</dbReference>
<dbReference type="Proteomes" id="UP000245959">
    <property type="component" value="Unassembled WGS sequence"/>
</dbReference>
<dbReference type="Pfam" id="PF13088">
    <property type="entry name" value="BNR_2"/>
    <property type="match status" value="1"/>
</dbReference>
<proteinExistence type="predicted"/>
<dbReference type="EMBL" id="QEKH01000024">
    <property type="protein sequence ID" value="PVY38786.1"/>
    <property type="molecule type" value="Genomic_DNA"/>
</dbReference>
<evidence type="ECO:0000256" key="1">
    <source>
        <dbReference type="SAM" id="SignalP"/>
    </source>
</evidence>
<accession>A0A2U1AQW0</accession>
<keyword evidence="4" id="KW-1185">Reference proteome</keyword>
<feature type="chain" id="PRO_5015724323" evidence="1">
    <location>
        <begin position="19"/>
        <end position="565"/>
    </location>
</feature>
<feature type="signal peptide" evidence="1">
    <location>
        <begin position="1"/>
        <end position="18"/>
    </location>
</feature>
<reference evidence="3 4" key="1">
    <citation type="submission" date="2018-04" db="EMBL/GenBank/DDBJ databases">
        <title>Genomic Encyclopedia of Type Strains, Phase IV (KMG-IV): sequencing the most valuable type-strain genomes for metagenomic binning, comparative biology and taxonomic classification.</title>
        <authorList>
            <person name="Goeker M."/>
        </authorList>
    </citation>
    <scope>NUCLEOTIDE SEQUENCE [LARGE SCALE GENOMIC DNA]</scope>
    <source>
        <strain evidence="3 4">DSM 14823</strain>
    </source>
</reference>